<evidence type="ECO:0000313" key="15">
    <source>
        <dbReference type="Proteomes" id="UP000198661"/>
    </source>
</evidence>
<feature type="binding site" evidence="12">
    <location>
        <position position="198"/>
    </location>
    <ligand>
        <name>Zn(2+)</name>
        <dbReference type="ChEBI" id="CHEBI:29105"/>
    </ligand>
</feature>
<keyword evidence="15" id="KW-1185">Reference proteome</keyword>
<dbReference type="InterPro" id="IPR011059">
    <property type="entry name" value="Metal-dep_hydrolase_composite"/>
</dbReference>
<dbReference type="NCBIfam" id="TIGR00221">
    <property type="entry name" value="nagA"/>
    <property type="match status" value="1"/>
</dbReference>
<protein>
    <recommendedName>
        <fullName evidence="3">N-acetylglucosamine-6-phosphate deacetylase</fullName>
        <ecNumber evidence="2">3.5.1.25</ecNumber>
    </recommendedName>
</protein>
<dbReference type="InterPro" id="IPR006680">
    <property type="entry name" value="Amidohydro-rel"/>
</dbReference>
<name>A0A1I2RWS2_9BACL</name>
<feature type="binding site" evidence="12">
    <location>
        <position position="219"/>
    </location>
    <ligand>
        <name>Zn(2+)</name>
        <dbReference type="ChEBI" id="CHEBI:29105"/>
    </ligand>
</feature>
<dbReference type="InterPro" id="IPR003764">
    <property type="entry name" value="GlcNAc_6-P_deAcase"/>
</dbReference>
<keyword evidence="5 9" id="KW-0378">Hydrolase</keyword>
<keyword evidence="6 9" id="KW-0119">Carbohydrate metabolism</keyword>
<evidence type="ECO:0000256" key="4">
    <source>
        <dbReference type="ARBA" id="ARBA00022723"/>
    </source>
</evidence>
<accession>A0A1I2RWS2</accession>
<evidence type="ECO:0000256" key="11">
    <source>
        <dbReference type="PIRSR" id="PIRSR038994-2"/>
    </source>
</evidence>
<feature type="binding site" evidence="11">
    <location>
        <begin position="311"/>
        <end position="313"/>
    </location>
    <ligand>
        <name>substrate</name>
    </ligand>
</feature>
<feature type="binding site" evidence="11">
    <location>
        <begin position="222"/>
        <end position="223"/>
    </location>
    <ligand>
        <name>substrate</name>
    </ligand>
</feature>
<dbReference type="AlphaFoldDB" id="A0A1I2RWS2"/>
<dbReference type="GO" id="GO:0008448">
    <property type="term" value="F:N-acetylglucosamine-6-phosphate deacetylase activity"/>
    <property type="evidence" value="ECO:0007669"/>
    <property type="project" value="UniProtKB-EC"/>
</dbReference>
<dbReference type="STRING" id="201973.SAMN04488025_13327"/>
<reference evidence="15" key="1">
    <citation type="submission" date="2016-10" db="EMBL/GenBank/DDBJ databases">
        <authorList>
            <person name="Varghese N."/>
            <person name="Submissions S."/>
        </authorList>
    </citation>
    <scope>NUCLEOTIDE SEQUENCE [LARGE SCALE GENOMIC DNA]</scope>
    <source>
        <strain evidence="15">DSM 44945</strain>
    </source>
</reference>
<evidence type="ECO:0000256" key="9">
    <source>
        <dbReference type="PIRNR" id="PIRNR038994"/>
    </source>
</evidence>
<evidence type="ECO:0000256" key="1">
    <source>
        <dbReference type="ARBA" id="ARBA00010716"/>
    </source>
</evidence>
<dbReference type="InterPro" id="IPR032466">
    <property type="entry name" value="Metal_Hydrolase"/>
</dbReference>
<feature type="binding site" evidence="11">
    <location>
        <position position="143"/>
    </location>
    <ligand>
        <name>substrate</name>
    </ligand>
</feature>
<proteinExistence type="inferred from homology"/>
<feature type="domain" description="Amidohydrolase-related" evidence="13">
    <location>
        <begin position="54"/>
        <end position="384"/>
    </location>
</feature>
<dbReference type="GO" id="GO:0046872">
    <property type="term" value="F:metal ion binding"/>
    <property type="evidence" value="ECO:0007669"/>
    <property type="project" value="UniProtKB-KW"/>
</dbReference>
<dbReference type="PIRSF" id="PIRSF038994">
    <property type="entry name" value="NagA"/>
    <property type="match status" value="1"/>
</dbReference>
<evidence type="ECO:0000256" key="8">
    <source>
        <dbReference type="ARBA" id="ARBA00060590"/>
    </source>
</evidence>
<dbReference type="RefSeq" id="WP_092040679.1">
    <property type="nucleotide sequence ID" value="NZ_FOOK01000033.1"/>
</dbReference>
<dbReference type="OrthoDB" id="9776488at2"/>
<organism evidence="14 15">
    <name type="scientific">Planifilum fulgidum</name>
    <dbReference type="NCBI Taxonomy" id="201973"/>
    <lineage>
        <taxon>Bacteria</taxon>
        <taxon>Bacillati</taxon>
        <taxon>Bacillota</taxon>
        <taxon>Bacilli</taxon>
        <taxon>Bacillales</taxon>
        <taxon>Thermoactinomycetaceae</taxon>
        <taxon>Planifilum</taxon>
    </lineage>
</organism>
<feature type="binding site" evidence="12">
    <location>
        <position position="132"/>
    </location>
    <ligand>
        <name>Zn(2+)</name>
        <dbReference type="ChEBI" id="CHEBI:29105"/>
    </ligand>
</feature>
<dbReference type="SUPFAM" id="SSF51338">
    <property type="entry name" value="Composite domain of metallo-dependent hydrolases"/>
    <property type="match status" value="1"/>
</dbReference>
<dbReference type="SUPFAM" id="SSF51556">
    <property type="entry name" value="Metallo-dependent hydrolases"/>
    <property type="match status" value="1"/>
</dbReference>
<sequence length="392" mass="42286">MGDNDYFVLRGSVVLADGILEEGMVVIRGERIAYVGPPLSRFTDPRREFSVSGYIWPGLIDLHVHGAGGADVMDATPKSLATISRTLVRHGVTGFLATTVTMPKHRLEQVFHTVAEVASSLEGARVLGIHLEGPWICPRHRGAQNPEYIVDPDPEEAMWALKNSRGMLRVVTMAPERPKGLETVRLLSSKGVIVSIGHTGATYEQALSAIDAGASQVTHCFNGMTGLHHRSPGVAGAALTEDRLYAELIADGFHVHPAVIKLLATLKGDSDKLILISDGIRAVGMPDGEYELGGLPVFAREGKVVLADGSLAGSLLTLDRAVRNMVEFTGMPLWKAVRMASLVPARRLGLDGDLGSLETGKRADLVVTDESCHVLKVWIRGKCVYDRETSYD</sequence>
<evidence type="ECO:0000256" key="6">
    <source>
        <dbReference type="ARBA" id="ARBA00023277"/>
    </source>
</evidence>
<evidence type="ECO:0000259" key="13">
    <source>
        <dbReference type="Pfam" id="PF01979"/>
    </source>
</evidence>
<evidence type="ECO:0000256" key="10">
    <source>
        <dbReference type="PIRSR" id="PIRSR038994-1"/>
    </source>
</evidence>
<dbReference type="GO" id="GO:0006046">
    <property type="term" value="P:N-acetylglucosamine catabolic process"/>
    <property type="evidence" value="ECO:0007669"/>
    <property type="project" value="TreeGrafter"/>
</dbReference>
<feature type="binding site" evidence="11">
    <location>
        <position position="230"/>
    </location>
    <ligand>
        <name>substrate</name>
    </ligand>
</feature>
<dbReference type="Pfam" id="PF01979">
    <property type="entry name" value="Amidohydro_1"/>
    <property type="match status" value="1"/>
</dbReference>
<dbReference type="FunFam" id="3.20.20.140:FF:000004">
    <property type="entry name" value="N-acetylglucosamine-6-phosphate deacetylase"/>
    <property type="match status" value="1"/>
</dbReference>
<comment type="pathway">
    <text evidence="8">Amino-sugar metabolism; N-acetylneuraminate degradation; D-fructose 6-phosphate from N-acetylneuraminate: step 4/5.</text>
</comment>
<dbReference type="PANTHER" id="PTHR11113">
    <property type="entry name" value="N-ACETYLGLUCOSAMINE-6-PHOSPHATE DEACETYLASE"/>
    <property type="match status" value="1"/>
</dbReference>
<comment type="similarity">
    <text evidence="1 9">Belongs to the metallo-dependent hydrolases superfamily. NagA family.</text>
</comment>
<evidence type="ECO:0000256" key="7">
    <source>
        <dbReference type="ARBA" id="ARBA00047647"/>
    </source>
</evidence>
<dbReference type="CDD" id="cd00854">
    <property type="entry name" value="NagA"/>
    <property type="match status" value="1"/>
</dbReference>
<dbReference type="Gene3D" id="2.30.40.10">
    <property type="entry name" value="Urease, subunit C, domain 1"/>
    <property type="match status" value="1"/>
</dbReference>
<dbReference type="EMBL" id="FOOK01000033">
    <property type="protein sequence ID" value="SFG43097.1"/>
    <property type="molecule type" value="Genomic_DNA"/>
</dbReference>
<evidence type="ECO:0000256" key="12">
    <source>
        <dbReference type="PIRSR" id="PIRSR038994-3"/>
    </source>
</evidence>
<keyword evidence="4 12" id="KW-0479">Metal-binding</keyword>
<comment type="catalytic activity">
    <reaction evidence="7">
        <text>N-acetyl-D-glucosamine 6-phosphate + H2O = D-glucosamine 6-phosphate + acetate</text>
        <dbReference type="Rhea" id="RHEA:22936"/>
        <dbReference type="ChEBI" id="CHEBI:15377"/>
        <dbReference type="ChEBI" id="CHEBI:30089"/>
        <dbReference type="ChEBI" id="CHEBI:57513"/>
        <dbReference type="ChEBI" id="CHEBI:58725"/>
        <dbReference type="EC" id="3.5.1.25"/>
    </reaction>
</comment>
<gene>
    <name evidence="14" type="ORF">SAMN04488025_13327</name>
</gene>
<dbReference type="Gene3D" id="3.20.20.140">
    <property type="entry name" value="Metal-dependent hydrolases"/>
    <property type="match status" value="1"/>
</dbReference>
<evidence type="ECO:0000256" key="5">
    <source>
        <dbReference type="ARBA" id="ARBA00022801"/>
    </source>
</evidence>
<dbReference type="PANTHER" id="PTHR11113:SF14">
    <property type="entry name" value="N-ACETYLGLUCOSAMINE-6-PHOSPHATE DEACETYLASE"/>
    <property type="match status" value="1"/>
</dbReference>
<dbReference type="EC" id="3.5.1.25" evidence="2"/>
<evidence type="ECO:0000256" key="3">
    <source>
        <dbReference type="ARBA" id="ARBA00018029"/>
    </source>
</evidence>
<feature type="active site" description="Proton donor/acceptor" evidence="10">
    <location>
        <position position="278"/>
    </location>
</feature>
<evidence type="ECO:0000313" key="14">
    <source>
        <dbReference type="EMBL" id="SFG43097.1"/>
    </source>
</evidence>
<feature type="binding site" evidence="11">
    <location>
        <position position="254"/>
    </location>
    <ligand>
        <name>substrate</name>
    </ligand>
</feature>
<evidence type="ECO:0000256" key="2">
    <source>
        <dbReference type="ARBA" id="ARBA00011899"/>
    </source>
</evidence>
<dbReference type="Proteomes" id="UP000198661">
    <property type="component" value="Unassembled WGS sequence"/>
</dbReference>
<comment type="cofactor">
    <cofactor evidence="12">
        <name>a divalent metal cation</name>
        <dbReference type="ChEBI" id="CHEBI:60240"/>
    </cofactor>
    <text evidence="12">Binds 1 divalent metal cation per subunit.</text>
</comment>